<dbReference type="Proteomes" id="UP000821845">
    <property type="component" value="Chromosome 1"/>
</dbReference>
<protein>
    <submittedName>
        <fullName evidence="1">Uncharacterized protein</fullName>
    </submittedName>
</protein>
<dbReference type="EMBL" id="CM023481">
    <property type="protein sequence ID" value="KAH6944611.1"/>
    <property type="molecule type" value="Genomic_DNA"/>
</dbReference>
<comment type="caution">
    <text evidence="1">The sequence shown here is derived from an EMBL/GenBank/DDBJ whole genome shotgun (WGS) entry which is preliminary data.</text>
</comment>
<name>A0ACB7TBV3_HYAAI</name>
<evidence type="ECO:0000313" key="2">
    <source>
        <dbReference type="Proteomes" id="UP000821845"/>
    </source>
</evidence>
<gene>
    <name evidence="1" type="ORF">HPB50_004252</name>
</gene>
<keyword evidence="2" id="KW-1185">Reference proteome</keyword>
<accession>A0ACB7TBV3</accession>
<organism evidence="1 2">
    <name type="scientific">Hyalomma asiaticum</name>
    <name type="common">Tick</name>
    <dbReference type="NCBI Taxonomy" id="266040"/>
    <lineage>
        <taxon>Eukaryota</taxon>
        <taxon>Metazoa</taxon>
        <taxon>Ecdysozoa</taxon>
        <taxon>Arthropoda</taxon>
        <taxon>Chelicerata</taxon>
        <taxon>Arachnida</taxon>
        <taxon>Acari</taxon>
        <taxon>Parasitiformes</taxon>
        <taxon>Ixodida</taxon>
        <taxon>Ixodoidea</taxon>
        <taxon>Ixodidae</taxon>
        <taxon>Hyalomminae</taxon>
        <taxon>Hyalomma</taxon>
    </lineage>
</organism>
<reference evidence="1" key="1">
    <citation type="submission" date="2020-05" db="EMBL/GenBank/DDBJ databases">
        <title>Large-scale comparative analyses of tick genomes elucidate their genetic diversity and vector capacities.</title>
        <authorList>
            <person name="Jia N."/>
            <person name="Wang J."/>
            <person name="Shi W."/>
            <person name="Du L."/>
            <person name="Sun Y."/>
            <person name="Zhan W."/>
            <person name="Jiang J."/>
            <person name="Wang Q."/>
            <person name="Zhang B."/>
            <person name="Ji P."/>
            <person name="Sakyi L.B."/>
            <person name="Cui X."/>
            <person name="Yuan T."/>
            <person name="Jiang B."/>
            <person name="Yang W."/>
            <person name="Lam T.T.-Y."/>
            <person name="Chang Q."/>
            <person name="Ding S."/>
            <person name="Wang X."/>
            <person name="Zhu J."/>
            <person name="Ruan X."/>
            <person name="Zhao L."/>
            <person name="Wei J."/>
            <person name="Que T."/>
            <person name="Du C."/>
            <person name="Cheng J."/>
            <person name="Dai P."/>
            <person name="Han X."/>
            <person name="Huang E."/>
            <person name="Gao Y."/>
            <person name="Liu J."/>
            <person name="Shao H."/>
            <person name="Ye R."/>
            <person name="Li L."/>
            <person name="Wei W."/>
            <person name="Wang X."/>
            <person name="Wang C."/>
            <person name="Yang T."/>
            <person name="Huo Q."/>
            <person name="Li W."/>
            <person name="Guo W."/>
            <person name="Chen H."/>
            <person name="Zhou L."/>
            <person name="Ni X."/>
            <person name="Tian J."/>
            <person name="Zhou Y."/>
            <person name="Sheng Y."/>
            <person name="Liu T."/>
            <person name="Pan Y."/>
            <person name="Xia L."/>
            <person name="Li J."/>
            <person name="Zhao F."/>
            <person name="Cao W."/>
        </authorList>
    </citation>
    <scope>NUCLEOTIDE SEQUENCE</scope>
    <source>
        <strain evidence="1">Hyas-2018</strain>
    </source>
</reference>
<sequence>MKAAEYGEHARANNAAITRTTLIQMSLSVLKKVRGTVTPSVSRNITLLRELLRNTDDEVHEVNRHVNFLKTKEAELRQMDKAILDVNEDDAMDKELKSAADYNAIILFAIADAKSFLSQRQESIYLN</sequence>
<proteinExistence type="predicted"/>
<evidence type="ECO:0000313" key="1">
    <source>
        <dbReference type="EMBL" id="KAH6944611.1"/>
    </source>
</evidence>